<dbReference type="Pfam" id="PF12850">
    <property type="entry name" value="Metallophos_2"/>
    <property type="match status" value="1"/>
</dbReference>
<dbReference type="EC" id="3.1.4.-" evidence="1"/>
<organism evidence="3 4">
    <name type="scientific">Geoglobus acetivorans</name>
    <dbReference type="NCBI Taxonomy" id="565033"/>
    <lineage>
        <taxon>Archaea</taxon>
        <taxon>Methanobacteriati</taxon>
        <taxon>Methanobacteriota</taxon>
        <taxon>Archaeoglobi</taxon>
        <taxon>Archaeoglobales</taxon>
        <taxon>Archaeoglobaceae</taxon>
        <taxon>Geoglobus</taxon>
    </lineage>
</organism>
<reference evidence="3 4" key="1">
    <citation type="submission" date="2021-11" db="EMBL/GenBank/DDBJ databases">
        <title>Whole genome of Geoglobus acetivorans.</title>
        <authorList>
            <person name="Liu D."/>
        </authorList>
    </citation>
    <scope>NUCLEOTIDE SEQUENCE [LARGE SCALE GENOMIC DNA]</scope>
    <source>
        <strain evidence="3 4">SBH6</strain>
    </source>
</reference>
<name>A0ABZ3H554_GEOAI</name>
<gene>
    <name evidence="3" type="ORF">LPQ35_04795</name>
</gene>
<dbReference type="SUPFAM" id="SSF56300">
    <property type="entry name" value="Metallo-dependent phosphatases"/>
    <property type="match status" value="1"/>
</dbReference>
<keyword evidence="1" id="KW-0479">Metal-binding</keyword>
<evidence type="ECO:0000313" key="4">
    <source>
        <dbReference type="Proteomes" id="UP001492541"/>
    </source>
</evidence>
<comment type="cofactor">
    <cofactor evidence="1">
        <name>a divalent metal cation</name>
        <dbReference type="ChEBI" id="CHEBI:60240"/>
    </cofactor>
</comment>
<proteinExistence type="inferred from homology"/>
<evidence type="ECO:0000313" key="3">
    <source>
        <dbReference type="EMBL" id="XAT64688.1"/>
    </source>
</evidence>
<dbReference type="NCBIfam" id="TIGR00040">
    <property type="entry name" value="yfcE"/>
    <property type="match status" value="1"/>
</dbReference>
<dbReference type="RefSeq" id="WP_193807907.1">
    <property type="nucleotide sequence ID" value="NZ_CP087714.1"/>
</dbReference>
<dbReference type="InterPro" id="IPR024654">
    <property type="entry name" value="Calcineurin-like_PHP_lpxH"/>
</dbReference>
<dbReference type="Gene3D" id="3.60.21.10">
    <property type="match status" value="1"/>
</dbReference>
<feature type="domain" description="Calcineurin-like phosphoesterase" evidence="2">
    <location>
        <begin position="1"/>
        <end position="149"/>
    </location>
</feature>
<comment type="similarity">
    <text evidence="1">Belongs to the metallophosphoesterase superfamily. YfcE family.</text>
</comment>
<evidence type="ECO:0000256" key="1">
    <source>
        <dbReference type="RuleBase" id="RU362039"/>
    </source>
</evidence>
<dbReference type="InterPro" id="IPR029052">
    <property type="entry name" value="Metallo-depent_PP-like"/>
</dbReference>
<dbReference type="Proteomes" id="UP001492541">
    <property type="component" value="Chromosome"/>
</dbReference>
<sequence length="160" mass="18064">MRVVAVSDTHAENFRDLPDSLIGLFDAADMIVHAGDYTTIEVVDVMSSEYEFIGVHGNSDDPEVRRRLNQFEVFEVDGVRVFLTHAGHFDHEFHDLAYRAMEFGAGLVIFGHIHRFHSEQFGRVRVLCPGSPTRPRLSLPSCAVIDIDEGKVEIRRELIG</sequence>
<dbReference type="GeneID" id="90448978"/>
<evidence type="ECO:0000259" key="2">
    <source>
        <dbReference type="Pfam" id="PF12850"/>
    </source>
</evidence>
<accession>A0ABZ3H554</accession>
<dbReference type="InterPro" id="IPR000979">
    <property type="entry name" value="Phosphodiesterase_MJ0936/Vps29"/>
</dbReference>
<dbReference type="PANTHER" id="PTHR11124">
    <property type="entry name" value="VACUOLAR SORTING PROTEIN VPS29"/>
    <property type="match status" value="1"/>
</dbReference>
<protein>
    <recommendedName>
        <fullName evidence="1">Phosphoesterase</fullName>
        <ecNumber evidence="1">3.1.4.-</ecNumber>
    </recommendedName>
</protein>
<keyword evidence="4" id="KW-1185">Reference proteome</keyword>
<dbReference type="EMBL" id="CP087714">
    <property type="protein sequence ID" value="XAT64688.1"/>
    <property type="molecule type" value="Genomic_DNA"/>
</dbReference>